<dbReference type="Proteomes" id="UP000652430">
    <property type="component" value="Unassembled WGS sequence"/>
</dbReference>
<feature type="transmembrane region" description="Helical" evidence="1">
    <location>
        <begin position="99"/>
        <end position="125"/>
    </location>
</feature>
<feature type="transmembrane region" description="Helical" evidence="1">
    <location>
        <begin position="195"/>
        <end position="217"/>
    </location>
</feature>
<dbReference type="InterPro" id="IPR057169">
    <property type="entry name" value="DUF7847"/>
</dbReference>
<feature type="domain" description="DUF7847" evidence="2">
    <location>
        <begin position="26"/>
        <end position="266"/>
    </location>
</feature>
<sequence length="276" mass="28813">MSVTMSTVWDRTTDCLSERRAPMLPIVLLGLFVPLALIGTLMPLMGSSGHGGDLLLGIIVLLLSLLTSWAGLALTALSLDPAISRVAAVQAANRRFLPVLGIGLVTLAVVVVLAMPIGIVLGLSGMNMAALSAGTLQPGDVNGGALAFVSLYSVVLAVLLFWAYARCVVLVTPIVLEERRGLGVYRRSFDLTRHIAWKVIGVVMLYGVVSWVASAAAKSVFGTVFALVLGGEGTVTLASILTQIVVAGVSTLFSLLAVVFLAKLYLAAREAIVARS</sequence>
<keyword evidence="1" id="KW-1133">Transmembrane helix</keyword>
<dbReference type="EMBL" id="BNAQ01000001">
    <property type="protein sequence ID" value="GHH11652.1"/>
    <property type="molecule type" value="Genomic_DNA"/>
</dbReference>
<keyword evidence="4" id="KW-1185">Reference proteome</keyword>
<evidence type="ECO:0000313" key="3">
    <source>
        <dbReference type="EMBL" id="GHH11652.1"/>
    </source>
</evidence>
<reference evidence="4" key="1">
    <citation type="journal article" date="2019" name="Int. J. Syst. Evol. Microbiol.">
        <title>The Global Catalogue of Microorganisms (GCM) 10K type strain sequencing project: providing services to taxonomists for standard genome sequencing and annotation.</title>
        <authorList>
            <consortium name="The Broad Institute Genomics Platform"/>
            <consortium name="The Broad Institute Genome Sequencing Center for Infectious Disease"/>
            <person name="Wu L."/>
            <person name="Ma J."/>
        </authorList>
    </citation>
    <scope>NUCLEOTIDE SEQUENCE [LARGE SCALE GENOMIC DNA]</scope>
    <source>
        <strain evidence="4">CGMCC 1.8957</strain>
    </source>
</reference>
<keyword evidence="1" id="KW-0472">Membrane</keyword>
<evidence type="ECO:0000259" key="2">
    <source>
        <dbReference type="Pfam" id="PF25231"/>
    </source>
</evidence>
<evidence type="ECO:0000313" key="4">
    <source>
        <dbReference type="Proteomes" id="UP000652430"/>
    </source>
</evidence>
<accession>A0ABQ3LD32</accession>
<feature type="transmembrane region" description="Helical" evidence="1">
    <location>
        <begin position="21"/>
        <end position="42"/>
    </location>
</feature>
<feature type="transmembrane region" description="Helical" evidence="1">
    <location>
        <begin position="54"/>
        <end position="79"/>
    </location>
</feature>
<feature type="transmembrane region" description="Helical" evidence="1">
    <location>
        <begin position="237"/>
        <end position="266"/>
    </location>
</feature>
<feature type="transmembrane region" description="Helical" evidence="1">
    <location>
        <begin position="145"/>
        <end position="175"/>
    </location>
</feature>
<keyword evidence="1" id="KW-0812">Transmembrane</keyword>
<organism evidence="3 4">
    <name type="scientific">Sphingomonas glacialis</name>
    <dbReference type="NCBI Taxonomy" id="658225"/>
    <lineage>
        <taxon>Bacteria</taxon>
        <taxon>Pseudomonadati</taxon>
        <taxon>Pseudomonadota</taxon>
        <taxon>Alphaproteobacteria</taxon>
        <taxon>Sphingomonadales</taxon>
        <taxon>Sphingomonadaceae</taxon>
        <taxon>Sphingomonas</taxon>
    </lineage>
</organism>
<comment type="caution">
    <text evidence="3">The sequence shown here is derived from an EMBL/GenBank/DDBJ whole genome shotgun (WGS) entry which is preliminary data.</text>
</comment>
<proteinExistence type="predicted"/>
<dbReference type="Pfam" id="PF25231">
    <property type="entry name" value="DUF7847"/>
    <property type="match status" value="1"/>
</dbReference>
<protein>
    <recommendedName>
        <fullName evidence="2">DUF7847 domain-containing protein</fullName>
    </recommendedName>
</protein>
<name>A0ABQ3LD32_9SPHN</name>
<gene>
    <name evidence="3" type="ORF">GCM10008023_10900</name>
</gene>
<evidence type="ECO:0000256" key="1">
    <source>
        <dbReference type="SAM" id="Phobius"/>
    </source>
</evidence>